<dbReference type="InterPro" id="IPR036390">
    <property type="entry name" value="WH_DNA-bd_sf"/>
</dbReference>
<evidence type="ECO:0000256" key="3">
    <source>
        <dbReference type="ARBA" id="ARBA00023163"/>
    </source>
</evidence>
<dbReference type="InterPro" id="IPR029016">
    <property type="entry name" value="GAF-like_dom_sf"/>
</dbReference>
<dbReference type="SMART" id="SM00346">
    <property type="entry name" value="HTH_ICLR"/>
    <property type="match status" value="1"/>
</dbReference>
<keyword evidence="1" id="KW-0805">Transcription regulation</keyword>
<dbReference type="InterPro" id="IPR005471">
    <property type="entry name" value="Tscrpt_reg_IclR_N"/>
</dbReference>
<dbReference type="PANTHER" id="PTHR30136">
    <property type="entry name" value="HELIX-TURN-HELIX TRANSCRIPTIONAL REGULATOR, ICLR FAMILY"/>
    <property type="match status" value="1"/>
</dbReference>
<keyword evidence="8" id="KW-1185">Reference proteome</keyword>
<reference evidence="7 8" key="1">
    <citation type="journal article" date="2018" name="Arch. Microbiol.">
        <title>New insights into the metabolic potential of the phototrophic purple bacterium Rhodopila globiformis DSM 161(T) from its draft genome sequence and evidence for a vanadium-dependent nitrogenase.</title>
        <authorList>
            <person name="Imhoff J.F."/>
            <person name="Rahn T."/>
            <person name="Kunzel S."/>
            <person name="Neulinger S.C."/>
        </authorList>
    </citation>
    <scope>NUCLEOTIDE SEQUENCE [LARGE SCALE GENOMIC DNA]</scope>
    <source>
        <strain evidence="7 8">DSM 161</strain>
    </source>
</reference>
<keyword evidence="2" id="KW-0238">DNA-binding</keyword>
<organism evidence="7 8">
    <name type="scientific">Rhodopila globiformis</name>
    <name type="common">Rhodopseudomonas globiformis</name>
    <dbReference type="NCBI Taxonomy" id="1071"/>
    <lineage>
        <taxon>Bacteria</taxon>
        <taxon>Pseudomonadati</taxon>
        <taxon>Pseudomonadota</taxon>
        <taxon>Alphaproteobacteria</taxon>
        <taxon>Acetobacterales</taxon>
        <taxon>Acetobacteraceae</taxon>
        <taxon>Rhodopila</taxon>
    </lineage>
</organism>
<dbReference type="Proteomes" id="UP000239724">
    <property type="component" value="Unassembled WGS sequence"/>
</dbReference>
<dbReference type="PROSITE" id="PS51077">
    <property type="entry name" value="HTH_ICLR"/>
    <property type="match status" value="1"/>
</dbReference>
<keyword evidence="3" id="KW-0804">Transcription</keyword>
<dbReference type="GO" id="GO:0045892">
    <property type="term" value="P:negative regulation of DNA-templated transcription"/>
    <property type="evidence" value="ECO:0007669"/>
    <property type="project" value="TreeGrafter"/>
</dbReference>
<sequence length="315" mass="33760">MGTAKSSTTTTKTKLKAAPPAHDPFPPGRSRDYNIAAVDRTLDLLEALSRLGPASLAALAENAGCTRTAAFRLLRTLKARGFTIQDEARGLWRLGARWSALGRAAADQGALAATAMPIMAALGKATGENVYLRVRDGMESETVAIYQTDPAIRMYTEVGKRGPLHAGSSRLLLAFAPEPVQTQLLAQRLNRFTPATRIDSTWIAADLQRIRTRGYLITSDEVVAGAVGIAAPVRDATGAVVAVLHISSPSMRMRPPRPRAVLPQVMDAAAKLSMELGAVGKPVQDALLQEDPNSTSKWAMGARMMTYARPHSILR</sequence>
<dbReference type="Gene3D" id="1.10.10.10">
    <property type="entry name" value="Winged helix-like DNA-binding domain superfamily/Winged helix DNA-binding domain"/>
    <property type="match status" value="1"/>
</dbReference>
<dbReference type="Pfam" id="PF01614">
    <property type="entry name" value="IclR_C"/>
    <property type="match status" value="1"/>
</dbReference>
<feature type="domain" description="HTH iclR-type" evidence="5">
    <location>
        <begin position="35"/>
        <end position="96"/>
    </location>
</feature>
<dbReference type="EMBL" id="NHRY01000078">
    <property type="protein sequence ID" value="PPQ35121.1"/>
    <property type="molecule type" value="Genomic_DNA"/>
</dbReference>
<dbReference type="Pfam" id="PF09339">
    <property type="entry name" value="HTH_IclR"/>
    <property type="match status" value="1"/>
</dbReference>
<evidence type="ECO:0000256" key="1">
    <source>
        <dbReference type="ARBA" id="ARBA00023015"/>
    </source>
</evidence>
<dbReference type="SUPFAM" id="SSF55781">
    <property type="entry name" value="GAF domain-like"/>
    <property type="match status" value="1"/>
</dbReference>
<gene>
    <name evidence="7" type="ORF">CCS01_08700</name>
</gene>
<dbReference type="InterPro" id="IPR014757">
    <property type="entry name" value="Tscrpt_reg_IclR_C"/>
</dbReference>
<evidence type="ECO:0000313" key="8">
    <source>
        <dbReference type="Proteomes" id="UP000239724"/>
    </source>
</evidence>
<protein>
    <recommendedName>
        <fullName evidence="9">IclR family transcriptional regulator</fullName>
    </recommendedName>
</protein>
<evidence type="ECO:0000256" key="2">
    <source>
        <dbReference type="ARBA" id="ARBA00023125"/>
    </source>
</evidence>
<dbReference type="InterPro" id="IPR050707">
    <property type="entry name" value="HTH_MetabolicPath_Reg"/>
</dbReference>
<proteinExistence type="predicted"/>
<feature type="region of interest" description="Disordered" evidence="4">
    <location>
        <begin position="1"/>
        <end position="29"/>
    </location>
</feature>
<evidence type="ECO:0000259" key="6">
    <source>
        <dbReference type="PROSITE" id="PS51078"/>
    </source>
</evidence>
<evidence type="ECO:0008006" key="9">
    <source>
        <dbReference type="Google" id="ProtNLM"/>
    </source>
</evidence>
<feature type="domain" description="IclR-ED" evidence="6">
    <location>
        <begin position="97"/>
        <end position="278"/>
    </location>
</feature>
<evidence type="ECO:0000256" key="4">
    <source>
        <dbReference type="SAM" id="MobiDB-lite"/>
    </source>
</evidence>
<dbReference type="Gene3D" id="3.30.450.40">
    <property type="match status" value="1"/>
</dbReference>
<evidence type="ECO:0000259" key="5">
    <source>
        <dbReference type="PROSITE" id="PS51077"/>
    </source>
</evidence>
<dbReference type="RefSeq" id="WP_104518461.1">
    <property type="nucleotide sequence ID" value="NZ_NHRY01000078.1"/>
</dbReference>
<feature type="compositionally biased region" description="Low complexity" evidence="4">
    <location>
        <begin position="1"/>
        <end position="20"/>
    </location>
</feature>
<dbReference type="GO" id="GO:0003700">
    <property type="term" value="F:DNA-binding transcription factor activity"/>
    <property type="evidence" value="ECO:0007669"/>
    <property type="project" value="TreeGrafter"/>
</dbReference>
<dbReference type="PANTHER" id="PTHR30136:SF24">
    <property type="entry name" value="HTH-TYPE TRANSCRIPTIONAL REPRESSOR ALLR"/>
    <property type="match status" value="1"/>
</dbReference>
<accession>A0A2S6NJQ8</accession>
<dbReference type="InterPro" id="IPR036388">
    <property type="entry name" value="WH-like_DNA-bd_sf"/>
</dbReference>
<comment type="caution">
    <text evidence="7">The sequence shown here is derived from an EMBL/GenBank/DDBJ whole genome shotgun (WGS) entry which is preliminary data.</text>
</comment>
<dbReference type="PROSITE" id="PS51078">
    <property type="entry name" value="ICLR_ED"/>
    <property type="match status" value="1"/>
</dbReference>
<dbReference type="SUPFAM" id="SSF46785">
    <property type="entry name" value="Winged helix' DNA-binding domain"/>
    <property type="match status" value="1"/>
</dbReference>
<name>A0A2S6NJQ8_RHOGL</name>
<dbReference type="AlphaFoldDB" id="A0A2S6NJQ8"/>
<dbReference type="GO" id="GO:0003677">
    <property type="term" value="F:DNA binding"/>
    <property type="evidence" value="ECO:0007669"/>
    <property type="project" value="UniProtKB-KW"/>
</dbReference>
<evidence type="ECO:0000313" key="7">
    <source>
        <dbReference type="EMBL" id="PPQ35121.1"/>
    </source>
</evidence>
<dbReference type="OrthoDB" id="7255460at2"/>